<dbReference type="SUPFAM" id="SSF52266">
    <property type="entry name" value="SGNH hydrolase"/>
    <property type="match status" value="1"/>
</dbReference>
<sequence length="359" mass="39287" precursor="true">MATNRPMLTRIGTSVLLLMMGACAPRAGAAPLQVFVMAGQSNMSGSGHVDDLPTGYPTEVPEVLYRHSTDAEYEDWSGLKLKLTSNGAIRRWYGPEFSFGKTLNDEGLDLAIIKYSRGGTSLNSKWAPDSELRDNFFDFVDESLATLPTEGQGYEVAGFVWVQGSGDAGVEDSALEYDDNLANLINEFEGNYGEVPTIINRYHANSNRVYTDILRESQHGAADADSDLYMVNTDDLELKSDRIHFTSEMYLETGVRLANKYLQAIGQPGDYNGNGVVDAADFTLWRDTQFSDQNLIADGDGDGVVEMDDYEFWRDHFGESMGGSALRLAVPEPAAIVLLGAWAPFAVAGRARPRRAAAC</sequence>
<dbReference type="InterPro" id="IPR018247">
    <property type="entry name" value="EF_Hand_1_Ca_BS"/>
</dbReference>
<dbReference type="PANTHER" id="PTHR31988">
    <property type="entry name" value="ESTERASE, PUTATIVE (DUF303)-RELATED"/>
    <property type="match status" value="1"/>
</dbReference>
<evidence type="ECO:0000256" key="2">
    <source>
        <dbReference type="SAM" id="SignalP"/>
    </source>
</evidence>
<name>A0A5C5ZI82_9BACT</name>
<protein>
    <recommendedName>
        <fullName evidence="3">Sialate O-acetylesterase domain-containing protein</fullName>
    </recommendedName>
</protein>
<proteinExistence type="predicted"/>
<organism evidence="4 5">
    <name type="scientific">Pseudobythopirellula maris</name>
    <dbReference type="NCBI Taxonomy" id="2527991"/>
    <lineage>
        <taxon>Bacteria</taxon>
        <taxon>Pseudomonadati</taxon>
        <taxon>Planctomycetota</taxon>
        <taxon>Planctomycetia</taxon>
        <taxon>Pirellulales</taxon>
        <taxon>Lacipirellulaceae</taxon>
        <taxon>Pseudobythopirellula</taxon>
    </lineage>
</organism>
<dbReference type="Proteomes" id="UP000315440">
    <property type="component" value="Unassembled WGS sequence"/>
</dbReference>
<dbReference type="InterPro" id="IPR052940">
    <property type="entry name" value="Carb_Esterase_6"/>
</dbReference>
<feature type="chain" id="PRO_5022997664" description="Sialate O-acetylesterase domain-containing protein" evidence="2">
    <location>
        <begin position="30"/>
        <end position="359"/>
    </location>
</feature>
<accession>A0A5C5ZI82</accession>
<feature type="signal peptide" evidence="2">
    <location>
        <begin position="1"/>
        <end position="29"/>
    </location>
</feature>
<evidence type="ECO:0000313" key="4">
    <source>
        <dbReference type="EMBL" id="TWT86253.1"/>
    </source>
</evidence>
<dbReference type="GO" id="GO:0000272">
    <property type="term" value="P:polysaccharide catabolic process"/>
    <property type="evidence" value="ECO:0007669"/>
    <property type="project" value="InterPro"/>
</dbReference>
<dbReference type="AlphaFoldDB" id="A0A5C5ZI82"/>
<evidence type="ECO:0000256" key="1">
    <source>
        <dbReference type="ARBA" id="ARBA00022801"/>
    </source>
</evidence>
<comment type="caution">
    <text evidence="4">The sequence shown here is derived from an EMBL/GenBank/DDBJ whole genome shotgun (WGS) entry which is preliminary data.</text>
</comment>
<gene>
    <name evidence="4" type="ORF">Mal64_37930</name>
</gene>
<dbReference type="PANTHER" id="PTHR31988:SF19">
    <property type="entry name" value="9-O-ACETYL-N-ACETYLNEURAMINIC ACID DEACETYLASE-RELATED"/>
    <property type="match status" value="1"/>
</dbReference>
<evidence type="ECO:0000313" key="5">
    <source>
        <dbReference type="Proteomes" id="UP000315440"/>
    </source>
</evidence>
<dbReference type="Gene3D" id="1.10.1330.10">
    <property type="entry name" value="Dockerin domain"/>
    <property type="match status" value="1"/>
</dbReference>
<dbReference type="InterPro" id="IPR036514">
    <property type="entry name" value="SGNH_hydro_sf"/>
</dbReference>
<dbReference type="Pfam" id="PF03629">
    <property type="entry name" value="SASA"/>
    <property type="match status" value="1"/>
</dbReference>
<keyword evidence="5" id="KW-1185">Reference proteome</keyword>
<dbReference type="PROSITE" id="PS00018">
    <property type="entry name" value="EF_HAND_1"/>
    <property type="match status" value="1"/>
</dbReference>
<dbReference type="EMBL" id="SJPQ01000005">
    <property type="protein sequence ID" value="TWT86253.1"/>
    <property type="molecule type" value="Genomic_DNA"/>
</dbReference>
<dbReference type="SUPFAM" id="SSF63446">
    <property type="entry name" value="Type I dockerin domain"/>
    <property type="match status" value="1"/>
</dbReference>
<dbReference type="InterPro" id="IPR036439">
    <property type="entry name" value="Dockerin_dom_sf"/>
</dbReference>
<dbReference type="InterPro" id="IPR005181">
    <property type="entry name" value="SASA"/>
</dbReference>
<dbReference type="Gene3D" id="3.40.50.1110">
    <property type="entry name" value="SGNH hydrolase"/>
    <property type="match status" value="1"/>
</dbReference>
<dbReference type="OrthoDB" id="9795554at2"/>
<feature type="domain" description="Sialate O-acetylesterase" evidence="3">
    <location>
        <begin position="32"/>
        <end position="263"/>
    </location>
</feature>
<keyword evidence="2" id="KW-0732">Signal</keyword>
<dbReference type="PROSITE" id="PS51257">
    <property type="entry name" value="PROKAR_LIPOPROTEIN"/>
    <property type="match status" value="1"/>
</dbReference>
<dbReference type="GO" id="GO:0016788">
    <property type="term" value="F:hydrolase activity, acting on ester bonds"/>
    <property type="evidence" value="ECO:0007669"/>
    <property type="project" value="UniProtKB-ARBA"/>
</dbReference>
<evidence type="ECO:0000259" key="3">
    <source>
        <dbReference type="Pfam" id="PF03629"/>
    </source>
</evidence>
<reference evidence="4 5" key="1">
    <citation type="submission" date="2019-02" db="EMBL/GenBank/DDBJ databases">
        <title>Deep-cultivation of Planctomycetes and their phenomic and genomic characterization uncovers novel biology.</title>
        <authorList>
            <person name="Wiegand S."/>
            <person name="Jogler M."/>
            <person name="Boedeker C."/>
            <person name="Pinto D."/>
            <person name="Vollmers J."/>
            <person name="Rivas-Marin E."/>
            <person name="Kohn T."/>
            <person name="Peeters S.H."/>
            <person name="Heuer A."/>
            <person name="Rast P."/>
            <person name="Oberbeckmann S."/>
            <person name="Bunk B."/>
            <person name="Jeske O."/>
            <person name="Meyerdierks A."/>
            <person name="Storesund J.E."/>
            <person name="Kallscheuer N."/>
            <person name="Luecker S."/>
            <person name="Lage O.M."/>
            <person name="Pohl T."/>
            <person name="Merkel B.J."/>
            <person name="Hornburger P."/>
            <person name="Mueller R.-W."/>
            <person name="Bruemmer F."/>
            <person name="Labrenz M."/>
            <person name="Spormann A.M."/>
            <person name="Op Den Camp H."/>
            <person name="Overmann J."/>
            <person name="Amann R."/>
            <person name="Jetten M.S.M."/>
            <person name="Mascher T."/>
            <person name="Medema M.H."/>
            <person name="Devos D.P."/>
            <person name="Kaster A.-K."/>
            <person name="Ovreas L."/>
            <person name="Rohde M."/>
            <person name="Galperin M.Y."/>
            <person name="Jogler C."/>
        </authorList>
    </citation>
    <scope>NUCLEOTIDE SEQUENCE [LARGE SCALE GENOMIC DNA]</scope>
    <source>
        <strain evidence="4 5">Mal64</strain>
    </source>
</reference>
<keyword evidence="1" id="KW-0378">Hydrolase</keyword>